<dbReference type="PANTHER" id="PTHR44656">
    <property type="entry name" value="DEHYDROGENASE/REDUCTASE SDR FAMILY MEMBER 12"/>
    <property type="match status" value="1"/>
</dbReference>
<dbReference type="InterPro" id="IPR000300">
    <property type="entry name" value="IPPc"/>
</dbReference>
<feature type="coiled-coil region" evidence="3">
    <location>
        <begin position="225"/>
        <end position="255"/>
    </location>
</feature>
<dbReference type="GO" id="GO:0046856">
    <property type="term" value="P:phosphatidylinositol dephosphorylation"/>
    <property type="evidence" value="ECO:0007669"/>
    <property type="project" value="InterPro"/>
</dbReference>
<dbReference type="InterPro" id="IPR036291">
    <property type="entry name" value="NAD(P)-bd_dom_sf"/>
</dbReference>
<evidence type="ECO:0000256" key="5">
    <source>
        <dbReference type="SAM" id="Phobius"/>
    </source>
</evidence>
<evidence type="ECO:0000313" key="8">
    <source>
        <dbReference type="Proteomes" id="UP000289738"/>
    </source>
</evidence>
<dbReference type="FunFam" id="3.60.10.10:FF:000038">
    <property type="entry name" value="type IV inositol polyphosphate 5-phosphatase 3"/>
    <property type="match status" value="1"/>
</dbReference>
<keyword evidence="8" id="KW-1185">Reference proteome</keyword>
<evidence type="ECO:0000313" key="7">
    <source>
        <dbReference type="EMBL" id="RYR06439.1"/>
    </source>
</evidence>
<comment type="similarity">
    <text evidence="1">Belongs to the inositol polyphosphate 5-phosphatase family.</text>
</comment>
<keyword evidence="5" id="KW-0472">Membrane</keyword>
<dbReference type="SUPFAM" id="SSF51735">
    <property type="entry name" value="NAD(P)-binding Rossmann-fold domains"/>
    <property type="match status" value="1"/>
</dbReference>
<dbReference type="InterPro" id="IPR052992">
    <property type="entry name" value="SDR_member_12"/>
</dbReference>
<dbReference type="InterPro" id="IPR002347">
    <property type="entry name" value="SDR_fam"/>
</dbReference>
<dbReference type="GO" id="GO:0004439">
    <property type="term" value="F:phosphatidylinositol-4,5-bisphosphate 5-phosphatase activity"/>
    <property type="evidence" value="ECO:0007669"/>
    <property type="project" value="UniProtKB-ARBA"/>
</dbReference>
<comment type="caution">
    <text evidence="7">The sequence shown here is derived from an EMBL/GenBank/DDBJ whole genome shotgun (WGS) entry which is preliminary data.</text>
</comment>
<dbReference type="Pfam" id="PF22669">
    <property type="entry name" value="Exo_endo_phos2"/>
    <property type="match status" value="2"/>
</dbReference>
<proteinExistence type="inferred from homology"/>
<dbReference type="FunFam" id="3.60.10.10:FF:000014">
    <property type="entry name" value="Type I inositol polyphosphate 5-phosphatase 1"/>
    <property type="match status" value="1"/>
</dbReference>
<accession>A0A444YWZ2</accession>
<keyword evidence="3" id="KW-0175">Coiled coil</keyword>
<sequence>MGFLWKLLRKAVSWLRGKVQLGKQRDLHGQRINGIFVLLTQFKSYEVRFSSEFLSCITMSPSKHHGRYIVFKWDQLDSVYQYKWNFSNLENAFEEGGVLHGKKVYLFGCTEPQQVCFKDVEKVILVPIIVAIEVSNIYLELHPKEGCFETFKVGSSMSIACHVSNFYHPLKEDELEQSTEVQILFPTEPKPVFCSFDWKFNDLEEFSDELIKDEELSADRKHEFKDFVKEKVREEKKANKEAREARRKVIEEMSEETKVAFKNMRVYKFYPVQSPDSPPVSKKLKAQKSSDTNKKKAHFFPAPTATFFTQYPSQLILFPFYPSLFFFFFIKFFSIIFCFVHFYTNFQTVMKQRSPHHQQRTSSWAELCCLGWSCIQLFWGRVVLRKWLNMGTNESDYSADPEDDDDDDYDFDDEDAIEIDSDNEELARQSWFMGNRGDKAHPESKEYLPRLRRQKSSTFRSQYINTKELRICVGTWNVGGKLPPDDLDIDDWLGVNEPADIYVLGLQEIVPLNPGNIFGAEDTRPVPKWENIIRETLNRVRHTPRKIKSFSDPPSPSKYQPSDDVPDIEEEILLESDSDIGEEVHPLDEENNVYTEVSTNKTNADDDTNTNLLPSNSADIANSDVPVKLSLQREFSFPKRSERKHSFRAEGLSENMDTSFAQQTTKLTRMLSGSERIGLSWPEPPLHLLSQQVLERPTSFKSLKSFKSSKSFNTYNSFKSIMDEMPVMPLLPEIDLQTLIKRKRRSPYVRIVSKQMVGIFVTIWVRRSLRKHIQNLKVSTVGVGVMGYIGNKGAISVSMSIYQTLFCFICTHLSSGEKEGDELRRNADVHEIHRRTHFQSLSYVGLPKRIIDHERIIWLGDLNYRINLSNMETRALILKKQWSKLVEKDQLRQELKNGGVFDGWSEGTLNFPPTYKYEVNSDKYYGEDPKVGKRSPACDRILSHGKGMRLLNYRRAELKLSDHRPVMATYMVEVEMFSPRKLQRALTYTDAEIENEEIIMNSGIHHTELAEKEEISFSRRNSCVNDESETGKATAAVVVQVELHLSITSLAMFLLKTWRSTAFGVYGYLNFTKPAYLDHAKKFKPGEMDIQITGKNCIVTGANSGIGYATAEGLARRGATVYLVCRNKERGEAALSEIQTKTGNQNVHLEICDLSSVADIKSFASRFSKKNMPVHVLVNNAGLLEQKRVTTSEGFELNFAVNVLGTYAMTESMVPLLEKASPDARVITVSSGGMYTTPLTKDLQFSGSNFDGVEQYARNKRVQVALTEKWAETYKDKGIGFYSMHPGWAETPGVAKSLPSFNEKLAGKLRTREEGADTVVWLALQPKEKLVSGAFYFDRAEAPKHLPLAATSGSHTLINSLVEDLHSIVESISVSPTQIHRKKKMKFRKFSPKSYRDPSCMSEYSGEHGFKFLQLCYDAELLQEKFAYYSNIQYTNSIYAAYK</sequence>
<reference evidence="7 8" key="1">
    <citation type="submission" date="2019-01" db="EMBL/GenBank/DDBJ databases">
        <title>Sequencing of cultivated peanut Arachis hypogaea provides insights into genome evolution and oil improvement.</title>
        <authorList>
            <person name="Chen X."/>
        </authorList>
    </citation>
    <scope>NUCLEOTIDE SEQUENCE [LARGE SCALE GENOMIC DNA]</scope>
    <source>
        <strain evidence="8">cv. Fuhuasheng</strain>
        <tissue evidence="7">Leaves</tissue>
    </source>
</reference>
<feature type="domain" description="Inositol polyphosphate-related phosphatase" evidence="6">
    <location>
        <begin position="655"/>
        <end position="978"/>
    </location>
</feature>
<name>A0A444YWZ2_ARAHY</name>
<organism evidence="7 8">
    <name type="scientific">Arachis hypogaea</name>
    <name type="common">Peanut</name>
    <dbReference type="NCBI Taxonomy" id="3818"/>
    <lineage>
        <taxon>Eukaryota</taxon>
        <taxon>Viridiplantae</taxon>
        <taxon>Streptophyta</taxon>
        <taxon>Embryophyta</taxon>
        <taxon>Tracheophyta</taxon>
        <taxon>Spermatophyta</taxon>
        <taxon>Magnoliopsida</taxon>
        <taxon>eudicotyledons</taxon>
        <taxon>Gunneridae</taxon>
        <taxon>Pentapetalae</taxon>
        <taxon>rosids</taxon>
        <taxon>fabids</taxon>
        <taxon>Fabales</taxon>
        <taxon>Fabaceae</taxon>
        <taxon>Papilionoideae</taxon>
        <taxon>50 kb inversion clade</taxon>
        <taxon>dalbergioids sensu lato</taxon>
        <taxon>Dalbergieae</taxon>
        <taxon>Pterocarpus clade</taxon>
        <taxon>Arachis</taxon>
    </lineage>
</organism>
<dbReference type="STRING" id="3818.A0A444YWZ2"/>
<protein>
    <recommendedName>
        <fullName evidence="6">Inositol polyphosphate-related phosphatase domain-containing protein</fullName>
    </recommendedName>
</protein>
<dbReference type="EMBL" id="SDMP01000015">
    <property type="protein sequence ID" value="RYR06439.1"/>
    <property type="molecule type" value="Genomic_DNA"/>
</dbReference>
<evidence type="ECO:0000256" key="3">
    <source>
        <dbReference type="SAM" id="Coils"/>
    </source>
</evidence>
<dbReference type="Pfam" id="PF00106">
    <property type="entry name" value="adh_short"/>
    <property type="match status" value="1"/>
</dbReference>
<keyword evidence="5" id="KW-0812">Transmembrane</keyword>
<keyword evidence="5" id="KW-1133">Transmembrane helix</keyword>
<dbReference type="GO" id="GO:0034485">
    <property type="term" value="F:phosphatidylinositol-3,4,5-trisphosphate 5-phosphatase activity"/>
    <property type="evidence" value="ECO:0007669"/>
    <property type="project" value="UniProtKB-ARBA"/>
</dbReference>
<gene>
    <name evidence="7" type="ORF">Ahy_B05g073776</name>
</gene>
<dbReference type="Gene3D" id="3.40.50.720">
    <property type="entry name" value="NAD(P)-binding Rossmann-like Domain"/>
    <property type="match status" value="1"/>
</dbReference>
<dbReference type="PRINTS" id="PR00081">
    <property type="entry name" value="GDHRDH"/>
</dbReference>
<evidence type="ECO:0000256" key="2">
    <source>
        <dbReference type="ARBA" id="ARBA00022801"/>
    </source>
</evidence>
<dbReference type="SMART" id="SM00128">
    <property type="entry name" value="IPPc"/>
    <property type="match status" value="1"/>
</dbReference>
<feature type="transmembrane region" description="Helical" evidence="5">
    <location>
        <begin position="324"/>
        <end position="344"/>
    </location>
</feature>
<dbReference type="InterPro" id="IPR036691">
    <property type="entry name" value="Endo/exonu/phosph_ase_sf"/>
</dbReference>
<feature type="region of interest" description="Disordered" evidence="4">
    <location>
        <begin position="600"/>
        <end position="619"/>
    </location>
</feature>
<evidence type="ECO:0000259" key="6">
    <source>
        <dbReference type="SMART" id="SM00128"/>
    </source>
</evidence>
<evidence type="ECO:0000256" key="4">
    <source>
        <dbReference type="SAM" id="MobiDB-lite"/>
    </source>
</evidence>
<dbReference type="Proteomes" id="UP000289738">
    <property type="component" value="Chromosome B05"/>
</dbReference>
<dbReference type="Gene3D" id="3.60.10.10">
    <property type="entry name" value="Endonuclease/exonuclease/phosphatase"/>
    <property type="match status" value="2"/>
</dbReference>
<keyword evidence="2" id="KW-0378">Hydrolase</keyword>
<feature type="transmembrane region" description="Helical" evidence="5">
    <location>
        <begin position="364"/>
        <end position="384"/>
    </location>
</feature>
<feature type="region of interest" description="Disordered" evidence="4">
    <location>
        <begin position="544"/>
        <end position="564"/>
    </location>
</feature>
<dbReference type="PANTHER" id="PTHR44656:SF7">
    <property type="entry name" value="DEHYDROGENASE_REDUCTASE SDR FAMILY MEMBER 12"/>
    <property type="match status" value="1"/>
</dbReference>
<evidence type="ECO:0000256" key="1">
    <source>
        <dbReference type="ARBA" id="ARBA00010768"/>
    </source>
</evidence>
<dbReference type="SUPFAM" id="SSF56219">
    <property type="entry name" value="DNase I-like"/>
    <property type="match status" value="1"/>
</dbReference>